<sequence>MMEEKLKDIFADTVVFKDPRRNKDIANQGIPSFLRDWLIKKFSDDKGEVNWETLQSFIQKHLPPKTAWESLKQAMAQEYQRVKILAKVRLELDVPTGEMLFSLPDFGFPSRKYEAIVDPFLAKEKRDLLLENPEVWGVIELEWRLYAPQGKKEQGTIFMTDFKPFRPYRVELRYFQEASAKFSFEEWIDVLLGAIDYNPQGFASLPQKFLFLARLIPFVEKRANLIELAPKGTGKSYLFSQISKYGWLISGGSITRARLFYDIQKRQPGLIARYDYIALDEIQSISFPDKEEIRGALKGYLESGEFRVGTYHGTAQAGFILLGNIRQELMDVYQNMFQELPQVFHESALLDRFHGFIKGWELPRMKENLKAFGWALNTEYFSEIMHLLRSDVRYLALVDELLDYSPTADTRDITAIKKITTGFLKLLMPYAPLKPESINRDLFRKYCLEPAIKMRGIIRRQLNIIDGKEYKPDLPEISVIRTS</sequence>
<proteinExistence type="predicted"/>
<dbReference type="Proteomes" id="UP000076964">
    <property type="component" value="Unassembled WGS sequence"/>
</dbReference>
<comment type="caution">
    <text evidence="2">The sequence shown here is derived from an EMBL/GenBank/DDBJ whole genome shotgun (WGS) entry which is preliminary data.</text>
</comment>
<feature type="domain" description="BREX system Lon protease-like BrxL N-terminal" evidence="1">
    <location>
        <begin position="9"/>
        <end position="143"/>
    </location>
</feature>
<dbReference type="NCBIfam" id="TIGR02688">
    <property type="entry name" value="BREX system Lon protease-like protein BrxL"/>
    <property type="match status" value="1"/>
</dbReference>
<name>A0A177E6R2_9BACT</name>
<dbReference type="Pfam" id="PF20442">
    <property type="entry name" value="BrxL_N"/>
    <property type="match status" value="1"/>
</dbReference>
<reference evidence="2 3" key="1">
    <citation type="submission" date="2016-02" db="EMBL/GenBank/DDBJ databases">
        <title>Draft genome sequence of Thermodesulfatator sp. S606.</title>
        <authorList>
            <person name="Lai Q."/>
            <person name="Cao J."/>
            <person name="Dupont S."/>
            <person name="Shao Z."/>
            <person name="Jebbar M."/>
            <person name="Alain K."/>
        </authorList>
    </citation>
    <scope>NUCLEOTIDE SEQUENCE [LARGE SCALE GENOMIC DNA]</scope>
    <source>
        <strain evidence="2 3">S606</strain>
    </source>
</reference>
<evidence type="ECO:0000313" key="2">
    <source>
        <dbReference type="EMBL" id="OAG27653.1"/>
    </source>
</evidence>
<dbReference type="InterPro" id="IPR014061">
    <property type="entry name" value="BrxL-like"/>
</dbReference>
<dbReference type="GO" id="GO:0008233">
    <property type="term" value="F:peptidase activity"/>
    <property type="evidence" value="ECO:0007669"/>
    <property type="project" value="UniProtKB-KW"/>
</dbReference>
<dbReference type="EMBL" id="LSFI01000023">
    <property type="protein sequence ID" value="OAG27653.1"/>
    <property type="molecule type" value="Genomic_DNA"/>
</dbReference>
<organism evidence="2 3">
    <name type="scientific">Thermodesulfatator autotrophicus</name>
    <dbReference type="NCBI Taxonomy" id="1795632"/>
    <lineage>
        <taxon>Bacteria</taxon>
        <taxon>Pseudomonadati</taxon>
        <taxon>Thermodesulfobacteriota</taxon>
        <taxon>Thermodesulfobacteria</taxon>
        <taxon>Thermodesulfobacteriales</taxon>
        <taxon>Thermodesulfatatoraceae</taxon>
        <taxon>Thermodesulfatator</taxon>
    </lineage>
</organism>
<protein>
    <submittedName>
        <fullName evidence="2">ATP-dependent protease</fullName>
    </submittedName>
</protein>
<evidence type="ECO:0000259" key="1">
    <source>
        <dbReference type="Pfam" id="PF20442"/>
    </source>
</evidence>
<gene>
    <name evidence="2" type="ORF">TH606_05950</name>
</gene>
<dbReference type="GO" id="GO:0006508">
    <property type="term" value="P:proteolysis"/>
    <property type="evidence" value="ECO:0007669"/>
    <property type="project" value="UniProtKB-KW"/>
</dbReference>
<evidence type="ECO:0000313" key="3">
    <source>
        <dbReference type="Proteomes" id="UP000076964"/>
    </source>
</evidence>
<dbReference type="RefSeq" id="WP_082863544.1">
    <property type="nucleotide sequence ID" value="NZ_LSFI01000023.1"/>
</dbReference>
<dbReference type="AlphaFoldDB" id="A0A177E6R2"/>
<keyword evidence="2" id="KW-0645">Protease</keyword>
<dbReference type="STRING" id="1795632.TH606_05950"/>
<dbReference type="Pfam" id="PF13337">
    <property type="entry name" value="BrxL_ATPase"/>
    <property type="match status" value="1"/>
</dbReference>
<accession>A0A177E6R2</accession>
<keyword evidence="2" id="KW-0378">Hydrolase</keyword>
<keyword evidence="3" id="KW-1185">Reference proteome</keyword>
<dbReference type="InterPro" id="IPR046838">
    <property type="entry name" value="BrxL_N"/>
</dbReference>